<name>A0A9D9D9U6_9BACL</name>
<reference evidence="1" key="1">
    <citation type="submission" date="2020-10" db="EMBL/GenBank/DDBJ databases">
        <authorList>
            <person name="Gilroy R."/>
        </authorList>
    </citation>
    <scope>NUCLEOTIDE SEQUENCE</scope>
    <source>
        <strain evidence="1">1748</strain>
    </source>
</reference>
<accession>A0A9D9D9U6</accession>
<sequence length="140" mass="16201">MGIINKLSELSALRAKIVRLEGQIEYCKEQSMKIPGPVWGEEKLHTQPSGKAPFEKWIFKQLDFEKEVKELQEEFETKSIKAAEAITSILEDEQVLKAVLYREVSFMKYTEIAEKMGVSKSYIYRLHDAGMEEIAKRDKV</sequence>
<evidence type="ECO:0008006" key="3">
    <source>
        <dbReference type="Google" id="ProtNLM"/>
    </source>
</evidence>
<evidence type="ECO:0000313" key="1">
    <source>
        <dbReference type="EMBL" id="MBO8414121.1"/>
    </source>
</evidence>
<gene>
    <name evidence="1" type="ORF">IAC78_01390</name>
</gene>
<evidence type="ECO:0000313" key="2">
    <source>
        <dbReference type="Proteomes" id="UP000823629"/>
    </source>
</evidence>
<dbReference type="Proteomes" id="UP000823629">
    <property type="component" value="Unassembled WGS sequence"/>
</dbReference>
<reference evidence="1" key="2">
    <citation type="journal article" date="2021" name="PeerJ">
        <title>Extensive microbial diversity within the chicken gut microbiome revealed by metagenomics and culture.</title>
        <authorList>
            <person name="Gilroy R."/>
            <person name="Ravi A."/>
            <person name="Getino M."/>
            <person name="Pursley I."/>
            <person name="Horton D.L."/>
            <person name="Alikhan N.F."/>
            <person name="Baker D."/>
            <person name="Gharbi K."/>
            <person name="Hall N."/>
            <person name="Watson M."/>
            <person name="Adriaenssens E.M."/>
            <person name="Foster-Nyarko E."/>
            <person name="Jarju S."/>
            <person name="Secka A."/>
            <person name="Antonio M."/>
            <person name="Oren A."/>
            <person name="Chaudhuri R.R."/>
            <person name="La Ragione R."/>
            <person name="Hildebrand F."/>
            <person name="Pallen M.J."/>
        </authorList>
    </citation>
    <scope>NUCLEOTIDE SEQUENCE</scope>
    <source>
        <strain evidence="1">1748</strain>
    </source>
</reference>
<dbReference type="AlphaFoldDB" id="A0A9D9D9U6"/>
<organism evidence="1 2">
    <name type="scientific">Candidatus Scatoplasma merdavium</name>
    <dbReference type="NCBI Taxonomy" id="2840932"/>
    <lineage>
        <taxon>Bacteria</taxon>
        <taxon>Bacillati</taxon>
        <taxon>Bacillota</taxon>
        <taxon>Bacilli</taxon>
        <taxon>Bacillales</taxon>
        <taxon>Candidatus Scatoplasma</taxon>
    </lineage>
</organism>
<dbReference type="EMBL" id="JADING010000041">
    <property type="protein sequence ID" value="MBO8414121.1"/>
    <property type="molecule type" value="Genomic_DNA"/>
</dbReference>
<comment type="caution">
    <text evidence="1">The sequence shown here is derived from an EMBL/GenBank/DDBJ whole genome shotgun (WGS) entry which is preliminary data.</text>
</comment>
<proteinExistence type="predicted"/>
<protein>
    <recommendedName>
        <fullName evidence="3">DUF1492 domain-containing protein</fullName>
    </recommendedName>
</protein>